<reference evidence="1 2" key="1">
    <citation type="journal article" date="2025" name="Int. J. Syst. Evol. Microbiol.">
        <title>Desulfovibrio falkowii sp. nov., Porphyromonas miyakawae sp. nov., Mediterraneibacter flintii sp. nov. and Owariibacterium komagatae gen. nov., sp. nov., isolated from human faeces.</title>
        <authorList>
            <person name="Hamaguchi T."/>
            <person name="Ohara M."/>
            <person name="Hisatomi A."/>
            <person name="Sekiguchi K."/>
            <person name="Takeda J.I."/>
            <person name="Ueyama J."/>
            <person name="Ito M."/>
            <person name="Nishiwaki H."/>
            <person name="Ogi T."/>
            <person name="Hirayama M."/>
            <person name="Ohkuma M."/>
            <person name="Sakamoto M."/>
            <person name="Ohno K."/>
        </authorList>
    </citation>
    <scope>NUCLEOTIDE SEQUENCE [LARGE SCALE GENOMIC DNA]</scope>
    <source>
        <strain evidence="1 2">13CB11C</strain>
    </source>
</reference>
<dbReference type="Proteomes" id="UP001628220">
    <property type="component" value="Unassembled WGS sequence"/>
</dbReference>
<proteinExistence type="predicted"/>
<gene>
    <name evidence="1" type="ORF">Tsumi_15970</name>
</gene>
<evidence type="ECO:0000313" key="2">
    <source>
        <dbReference type="Proteomes" id="UP001628220"/>
    </source>
</evidence>
<evidence type="ECO:0000313" key="1">
    <source>
        <dbReference type="EMBL" id="GAB1252491.1"/>
    </source>
</evidence>
<organism evidence="1 2">
    <name type="scientific">Porphyromonas miyakawae</name>
    <dbReference type="NCBI Taxonomy" id="3137470"/>
    <lineage>
        <taxon>Bacteria</taxon>
        <taxon>Pseudomonadati</taxon>
        <taxon>Bacteroidota</taxon>
        <taxon>Bacteroidia</taxon>
        <taxon>Bacteroidales</taxon>
        <taxon>Porphyromonadaceae</taxon>
        <taxon>Porphyromonas</taxon>
    </lineage>
</organism>
<protein>
    <recommendedName>
        <fullName evidence="3">DUF4595 domain-containing protein</fullName>
    </recommendedName>
</protein>
<keyword evidence="2" id="KW-1185">Reference proteome</keyword>
<evidence type="ECO:0008006" key="3">
    <source>
        <dbReference type="Google" id="ProtNLM"/>
    </source>
</evidence>
<dbReference type="RefSeq" id="WP_411916227.1">
    <property type="nucleotide sequence ID" value="NZ_BAAFSF010000004.1"/>
</dbReference>
<dbReference type="EMBL" id="BAAFSF010000004">
    <property type="protein sequence ID" value="GAB1252491.1"/>
    <property type="molecule type" value="Genomic_DNA"/>
</dbReference>
<sequence>MVHTHKAILLLISITLLLSSCKKQSDKQDIAETESSEGESVQSNDVVLQKLYEAGKFQSADNNYELFELQGPVKSVSYSGENMGLPFRNLTFDKDGKLTEVEYSDLGDRPYNMEFDDMNRLTALKGGTFYAKFTYRAQSRSLANLELLDQEGGVNSYHFLYDKDNKFTTVERHTEWWYDYEAQDRRKETIRYNIKDLTKDRYGNWTERKIRSDKGEPTTVTRKINYMDPPRLISIESKSDFFCYTTNESGSIFLYRIDKQTHSIAAFTPPESSYSYGYKDIKVVGDRLYAIIYTGACGAPGNDCEVHYYDTSNESWHYIITCGVDCEFVGGRIKAPIYILTKEGACTADNEYETTIKWIDIE</sequence>
<name>A0ABQ0E4E7_9PORP</name>
<dbReference type="PROSITE" id="PS51257">
    <property type="entry name" value="PROKAR_LIPOPROTEIN"/>
    <property type="match status" value="1"/>
</dbReference>
<accession>A0ABQ0E4E7</accession>
<comment type="caution">
    <text evidence="1">The sequence shown here is derived from an EMBL/GenBank/DDBJ whole genome shotgun (WGS) entry which is preliminary data.</text>
</comment>